<sequence length="84" mass="9139">MADEKRPERPALVLHLAAGGDTLTFALPPDDYHDLEQDLRNLLVKGAVRAVRTKDGASVAINFANVAVAYIDDLQRTGKVFGLH</sequence>
<dbReference type="OrthoDB" id="3697269at2"/>
<protein>
    <submittedName>
        <fullName evidence="1">Uncharacterized protein</fullName>
    </submittedName>
</protein>
<dbReference type="AlphaFoldDB" id="A0A1I0XNG9"/>
<dbReference type="RefSeq" id="WP_091671476.1">
    <property type="nucleotide sequence ID" value="NZ_FOKG01000003.1"/>
</dbReference>
<accession>A0A1I0XNG9</accession>
<proteinExistence type="predicted"/>
<gene>
    <name evidence="1" type="ORF">SAMN05216266_103311</name>
</gene>
<dbReference type="Proteomes" id="UP000243799">
    <property type="component" value="Unassembled WGS sequence"/>
</dbReference>
<dbReference type="EMBL" id="FOKG01000003">
    <property type="protein sequence ID" value="SFB01840.1"/>
    <property type="molecule type" value="Genomic_DNA"/>
</dbReference>
<evidence type="ECO:0000313" key="1">
    <source>
        <dbReference type="EMBL" id="SFB01840.1"/>
    </source>
</evidence>
<organism evidence="1 2">
    <name type="scientific">Amycolatopsis marina</name>
    <dbReference type="NCBI Taxonomy" id="490629"/>
    <lineage>
        <taxon>Bacteria</taxon>
        <taxon>Bacillati</taxon>
        <taxon>Actinomycetota</taxon>
        <taxon>Actinomycetes</taxon>
        <taxon>Pseudonocardiales</taxon>
        <taxon>Pseudonocardiaceae</taxon>
        <taxon>Amycolatopsis</taxon>
    </lineage>
</organism>
<name>A0A1I0XNG9_9PSEU</name>
<reference evidence="2" key="1">
    <citation type="submission" date="2016-10" db="EMBL/GenBank/DDBJ databases">
        <authorList>
            <person name="Varghese N."/>
            <person name="Submissions S."/>
        </authorList>
    </citation>
    <scope>NUCLEOTIDE SEQUENCE [LARGE SCALE GENOMIC DNA]</scope>
    <source>
        <strain evidence="2">CGMCC 4.3568</strain>
    </source>
</reference>
<keyword evidence="2" id="KW-1185">Reference proteome</keyword>
<evidence type="ECO:0000313" key="2">
    <source>
        <dbReference type="Proteomes" id="UP000243799"/>
    </source>
</evidence>